<dbReference type="STRING" id="387631.Asulf_01198"/>
<dbReference type="Gene3D" id="3.40.50.720">
    <property type="entry name" value="NAD(P)-binding Rossmann-like Domain"/>
    <property type="match status" value="1"/>
</dbReference>
<dbReference type="PIRSF" id="PIRSF000105">
    <property type="entry name" value="HCDH"/>
    <property type="match status" value="1"/>
</dbReference>
<dbReference type="InterPro" id="IPR006108">
    <property type="entry name" value="3HC_DH_C"/>
</dbReference>
<proteinExistence type="predicted"/>
<dbReference type="SUPFAM" id="SSF48179">
    <property type="entry name" value="6-phosphogluconate dehydrogenase C-terminal domain-like"/>
    <property type="match status" value="1"/>
</dbReference>
<organism evidence="5 6">
    <name type="scientific">Archaeoglobus sulfaticallidus PM70-1</name>
    <dbReference type="NCBI Taxonomy" id="387631"/>
    <lineage>
        <taxon>Archaea</taxon>
        <taxon>Methanobacteriati</taxon>
        <taxon>Methanobacteriota</taxon>
        <taxon>Archaeoglobi</taxon>
        <taxon>Archaeoglobales</taxon>
        <taxon>Archaeoglobaceae</taxon>
        <taxon>Archaeoglobus</taxon>
    </lineage>
</organism>
<evidence type="ECO:0000259" key="3">
    <source>
        <dbReference type="Pfam" id="PF00725"/>
    </source>
</evidence>
<dbReference type="HOGENOM" id="CLU_009834_2_0_2"/>
<keyword evidence="6" id="KW-1185">Reference proteome</keyword>
<name>N0BKY8_9EURY</name>
<keyword evidence="1" id="KW-0560">Oxidoreductase</keyword>
<dbReference type="AlphaFoldDB" id="N0BKY8"/>
<feature type="domain" description="3-hydroxyacyl-CoA dehydrogenase C-terminal" evidence="3">
    <location>
        <begin position="193"/>
        <end position="285"/>
    </location>
</feature>
<accession>N0BKY8</accession>
<dbReference type="GeneID" id="15392839"/>
<evidence type="ECO:0000313" key="5">
    <source>
        <dbReference type="EMBL" id="AGK61196.1"/>
    </source>
</evidence>
<dbReference type="GO" id="GO:0006631">
    <property type="term" value="P:fatty acid metabolic process"/>
    <property type="evidence" value="ECO:0007669"/>
    <property type="project" value="InterPro"/>
</dbReference>
<dbReference type="Pfam" id="PF00725">
    <property type="entry name" value="3HCDH"/>
    <property type="match status" value="1"/>
</dbReference>
<evidence type="ECO:0000256" key="2">
    <source>
        <dbReference type="PIRSR" id="PIRSR000105-1"/>
    </source>
</evidence>
<dbReference type="FunFam" id="3.40.50.720:FF:000009">
    <property type="entry name" value="Fatty oxidation complex, alpha subunit"/>
    <property type="match status" value="1"/>
</dbReference>
<gene>
    <name evidence="5" type="ORF">Asulf_01198</name>
</gene>
<dbReference type="OrthoDB" id="51300at2157"/>
<dbReference type="InterPro" id="IPR006176">
    <property type="entry name" value="3-OHacyl-CoA_DH_NAD-bd"/>
</dbReference>
<dbReference type="PANTHER" id="PTHR48075:SF5">
    <property type="entry name" value="3-HYDROXYBUTYRYL-COA DEHYDROGENASE"/>
    <property type="match status" value="1"/>
</dbReference>
<sequence length="299" mass="33419">MVDISDIKKIGVLGAGVMGHGIAQVCARSGYETVLVDIKEEFLKKAVDIIKSGPFGLEKLVQKGKINEEEMHEVLARIKTSTSMDVLKDVDFLIESIPEDIELKKKVYTQLDKICKAETIFASNTSGIMISDLASAVDRKDRFIGMHWFNPPPVMKLIEVVRGALTSDETFNITVELSKKLGKVPVEAADGPGFFTTRFINCWLVEAIRLFETGIAGIKEIDDMCKMAFGFPMGPFELMDLIGLDTMFHIGEYMYEETRDPHYAPPVTLKKLILSGYIGDKKLKKGSKGGWYDYFGIRK</sequence>
<protein>
    <submittedName>
        <fullName evidence="5">3-hydroxyacyl-CoA dehydrogenase</fullName>
    </submittedName>
</protein>
<dbReference type="InterPro" id="IPR008927">
    <property type="entry name" value="6-PGluconate_DH-like_C_sf"/>
</dbReference>
<dbReference type="Proteomes" id="UP000013307">
    <property type="component" value="Chromosome"/>
</dbReference>
<dbReference type="Pfam" id="PF02737">
    <property type="entry name" value="3HCDH_N"/>
    <property type="match status" value="1"/>
</dbReference>
<dbReference type="EMBL" id="CP005290">
    <property type="protein sequence ID" value="AGK61196.1"/>
    <property type="molecule type" value="Genomic_DNA"/>
</dbReference>
<dbReference type="Gene3D" id="1.10.1040.50">
    <property type="match status" value="1"/>
</dbReference>
<dbReference type="GO" id="GO:0016616">
    <property type="term" value="F:oxidoreductase activity, acting on the CH-OH group of donors, NAD or NADP as acceptor"/>
    <property type="evidence" value="ECO:0007669"/>
    <property type="project" value="InterPro"/>
</dbReference>
<dbReference type="KEGG" id="ast:Asulf_01198"/>
<dbReference type="SUPFAM" id="SSF51735">
    <property type="entry name" value="NAD(P)-binding Rossmann-fold domains"/>
    <property type="match status" value="1"/>
</dbReference>
<dbReference type="NCBIfam" id="NF004699">
    <property type="entry name" value="PRK06035.1"/>
    <property type="match status" value="1"/>
</dbReference>
<dbReference type="InterPro" id="IPR036291">
    <property type="entry name" value="NAD(P)-bd_dom_sf"/>
</dbReference>
<dbReference type="GO" id="GO:0070403">
    <property type="term" value="F:NAD+ binding"/>
    <property type="evidence" value="ECO:0007669"/>
    <property type="project" value="InterPro"/>
</dbReference>
<evidence type="ECO:0000256" key="1">
    <source>
        <dbReference type="ARBA" id="ARBA00023002"/>
    </source>
</evidence>
<feature type="site" description="Important for catalytic activity" evidence="2">
    <location>
        <position position="147"/>
    </location>
</feature>
<reference evidence="5 6" key="1">
    <citation type="journal article" date="2013" name="Genome Announc.">
        <title>Complete Genome Sequence of the Thermophilic and Facultatively Chemolithoautotrophic Sulfate Reducer Archaeoglobus sulfaticallidus Strain PM70-1T.</title>
        <authorList>
            <person name="Stokke R."/>
            <person name="Hocking W.P."/>
            <person name="Steinsbu B.O."/>
            <person name="Steen I.H."/>
        </authorList>
    </citation>
    <scope>NUCLEOTIDE SEQUENCE [LARGE SCALE GENOMIC DNA]</scope>
    <source>
        <strain evidence="5">PM70-1</strain>
    </source>
</reference>
<dbReference type="InterPro" id="IPR022694">
    <property type="entry name" value="3-OHacyl-CoA_DH"/>
</dbReference>
<dbReference type="RefSeq" id="WP_015590794.1">
    <property type="nucleotide sequence ID" value="NC_021169.1"/>
</dbReference>
<feature type="domain" description="3-hydroxyacyl-CoA dehydrogenase NAD binding" evidence="4">
    <location>
        <begin position="9"/>
        <end position="190"/>
    </location>
</feature>
<evidence type="ECO:0000313" key="6">
    <source>
        <dbReference type="Proteomes" id="UP000013307"/>
    </source>
</evidence>
<dbReference type="eggNOG" id="arCOG00250">
    <property type="taxonomic scope" value="Archaea"/>
</dbReference>
<evidence type="ECO:0000259" key="4">
    <source>
        <dbReference type="Pfam" id="PF02737"/>
    </source>
</evidence>
<dbReference type="PANTHER" id="PTHR48075">
    <property type="entry name" value="3-HYDROXYACYL-COA DEHYDROGENASE FAMILY PROTEIN"/>
    <property type="match status" value="1"/>
</dbReference>